<protein>
    <recommendedName>
        <fullName evidence="1">DUF1985 domain-containing protein</fullName>
    </recommendedName>
</protein>
<accession>A0A8S1ZX24</accession>
<dbReference type="PANTHER" id="PTHR48449">
    <property type="entry name" value="DUF1985 DOMAIN-CONTAINING PROTEIN"/>
    <property type="match status" value="1"/>
</dbReference>
<evidence type="ECO:0000313" key="3">
    <source>
        <dbReference type="Proteomes" id="UP000682877"/>
    </source>
</evidence>
<sequence length="294" mass="33170">MADIDLPSRLFTDIEEPAGDRVNMYFKLNTIKAVLKALTPKEIETIRPCFGKILDLYSKPVFSGKLAHFLLTRQLSVVKRHEIWFVFAGIPIRFSLREFGLVTGLNYNPLPPLERSLIRPPPGVTPYLFTLFGGENYFIGEMLLSKLQKSKALTSELRVNFDMTMQCIKSRSLLQLAQATVVIQGFIHALVLVFVEAIPAVLSVGCDRTEPESDDEDMFRVISLNLDKVWELDGEDQVDVLSIIPSADVVTRVEYCGWVDEVSDPSVQVLLKRLEEGVKFSRQMFVGGIRGWGQ</sequence>
<dbReference type="InterPro" id="IPR015410">
    <property type="entry name" value="DUF1985"/>
</dbReference>
<dbReference type="AlphaFoldDB" id="A0A8S1ZX24"/>
<keyword evidence="3" id="KW-1185">Reference proteome</keyword>
<dbReference type="Proteomes" id="UP000682877">
    <property type="component" value="Chromosome 3"/>
</dbReference>
<dbReference type="EMBL" id="LR999453">
    <property type="protein sequence ID" value="CAE5969636.1"/>
    <property type="molecule type" value="Genomic_DNA"/>
</dbReference>
<reference evidence="2" key="1">
    <citation type="submission" date="2021-01" db="EMBL/GenBank/DDBJ databases">
        <authorList>
            <person name="Bezrukov I."/>
        </authorList>
    </citation>
    <scope>NUCLEOTIDE SEQUENCE</scope>
</reference>
<proteinExistence type="predicted"/>
<dbReference type="Pfam" id="PF09331">
    <property type="entry name" value="DUF1985"/>
    <property type="match status" value="1"/>
</dbReference>
<name>A0A8S1ZX24_ARAAE</name>
<evidence type="ECO:0000259" key="1">
    <source>
        <dbReference type="Pfam" id="PF09331"/>
    </source>
</evidence>
<dbReference type="PANTHER" id="PTHR48449:SF1">
    <property type="entry name" value="DUF1985 DOMAIN-CONTAINING PROTEIN"/>
    <property type="match status" value="1"/>
</dbReference>
<gene>
    <name evidence="2" type="ORF">AARE701A_LOCUS8010</name>
</gene>
<feature type="domain" description="DUF1985" evidence="1">
    <location>
        <begin position="71"/>
        <end position="115"/>
    </location>
</feature>
<evidence type="ECO:0000313" key="2">
    <source>
        <dbReference type="EMBL" id="CAE5969636.1"/>
    </source>
</evidence>
<organism evidence="2 3">
    <name type="scientific">Arabidopsis arenosa</name>
    <name type="common">Sand rock-cress</name>
    <name type="synonym">Cardaminopsis arenosa</name>
    <dbReference type="NCBI Taxonomy" id="38785"/>
    <lineage>
        <taxon>Eukaryota</taxon>
        <taxon>Viridiplantae</taxon>
        <taxon>Streptophyta</taxon>
        <taxon>Embryophyta</taxon>
        <taxon>Tracheophyta</taxon>
        <taxon>Spermatophyta</taxon>
        <taxon>Magnoliopsida</taxon>
        <taxon>eudicotyledons</taxon>
        <taxon>Gunneridae</taxon>
        <taxon>Pentapetalae</taxon>
        <taxon>rosids</taxon>
        <taxon>malvids</taxon>
        <taxon>Brassicales</taxon>
        <taxon>Brassicaceae</taxon>
        <taxon>Camelineae</taxon>
        <taxon>Arabidopsis</taxon>
    </lineage>
</organism>